<dbReference type="NCBIfam" id="TIGR00644">
    <property type="entry name" value="recJ"/>
    <property type="match status" value="1"/>
</dbReference>
<evidence type="ECO:0000259" key="8">
    <source>
        <dbReference type="Pfam" id="PF10141"/>
    </source>
</evidence>
<dbReference type="InterPro" id="IPR018779">
    <property type="entry name" value="RecJ_C"/>
</dbReference>
<dbReference type="GO" id="GO:0004527">
    <property type="term" value="F:exonuclease activity"/>
    <property type="evidence" value="ECO:0007669"/>
    <property type="project" value="UniProtKB-KW"/>
</dbReference>
<proteinExistence type="inferred from homology"/>
<sequence>MIDSKYDWELNDTINDQNEVKQLANELSLSPIIVNLLFNRGYHDADSINQFLNPDPANLGDPFAIHDMEIGIERITQAIENNEQITVYGDYDADGLTSTAIMYETLTEIGANVNYYIPNRFDDGYGPNVDAFERIINDGTTLIVTVDNGVTGFDAVDFANQHNCDVVITDHHEIAERGVPDACAVIHARYPDDEYSFGYLSGAGIAFKVATALLDEIPQECLDLVTIGTIADLVSLTGENRILTKFGFQAIQNTERPGLKDLLENANLTGKPINEHSIGFGIGPRLNALGRMGDANVGVELLTTIDDAKAKQLADSTEQLNHDRRKLVSDIFKEASEQAETPKNRAKNTLIVMGTNWHEGVVGIVASRLVDKYHKPSIVLDLNPETGVAKGSGRSIEGFNIFKAIEPARDYMEKFGGHDMAIGLSVAKDQVPQVAEMLEANFHRPAKQTTNKPKLSVDALISVDQIDNQLYEGLSKMAPFGTDNLQPHFEVHPEMVTNAQTMGSKKTHLRFIMKGTKRRLNAVAFGMANDIETIHNMPNAIQLVGCVEMNSWNNRQSLQFMVKDVRSDGTEIVDFRTDSINASMFQEDGTYVVFHRKLLDKLRPYISEKSNIIWYNDLSTEMLSNVVTIVDCPDTMDDLKQITPLLSNCKVVLYLFKPHFVHISGLPTRTQFGMLFKLLSSQPQVQINQNLNQLAQRLNVDRNLIIFMVKVFQELNFVSINEGILTMVDNPKKQDLMSSNAYHKRQLQLQSEQQLLLSNSADLVELFNDLIG</sequence>
<dbReference type="InterPro" id="IPR038763">
    <property type="entry name" value="DHH_sf"/>
</dbReference>
<evidence type="ECO:0000259" key="9">
    <source>
        <dbReference type="Pfam" id="PF17768"/>
    </source>
</evidence>
<dbReference type="Pfam" id="PF01368">
    <property type="entry name" value="DHH"/>
    <property type="match status" value="1"/>
</dbReference>
<dbReference type="InterPro" id="IPR001667">
    <property type="entry name" value="DDH_dom"/>
</dbReference>
<dbReference type="InterPro" id="IPR041122">
    <property type="entry name" value="RecJ_OB"/>
</dbReference>
<reference evidence="10 11" key="1">
    <citation type="submission" date="2023-10" db="EMBL/GenBank/DDBJ databases">
        <title>Nicoliella lavandulae sp. nov. isolated from Lavandula angustifolia flowers.</title>
        <authorList>
            <person name="Alcantara C."/>
            <person name="Zuniga M."/>
            <person name="Landete J.M."/>
            <person name="Monedero V."/>
        </authorList>
    </citation>
    <scope>NUCLEOTIDE SEQUENCE [LARGE SCALE GENOMIC DNA]</scope>
    <source>
        <strain evidence="10 11">Es01</strain>
    </source>
</reference>
<dbReference type="Proteomes" id="UP001370590">
    <property type="component" value="Unassembled WGS sequence"/>
</dbReference>
<dbReference type="SUPFAM" id="SSF64182">
    <property type="entry name" value="DHH phosphoesterases"/>
    <property type="match status" value="1"/>
</dbReference>
<keyword evidence="11" id="KW-1185">Reference proteome</keyword>
<organism evidence="10 11">
    <name type="scientific">Nicoliella lavandulae</name>
    <dbReference type="NCBI Taxonomy" id="3082954"/>
    <lineage>
        <taxon>Bacteria</taxon>
        <taxon>Bacillati</taxon>
        <taxon>Bacillota</taxon>
        <taxon>Bacilli</taxon>
        <taxon>Lactobacillales</taxon>
        <taxon>Lactobacillaceae</taxon>
        <taxon>Nicoliella</taxon>
    </lineage>
</organism>
<evidence type="ECO:0000256" key="3">
    <source>
        <dbReference type="ARBA" id="ARBA00022722"/>
    </source>
</evidence>
<evidence type="ECO:0000256" key="2">
    <source>
        <dbReference type="ARBA" id="ARBA00019841"/>
    </source>
</evidence>
<dbReference type="PANTHER" id="PTHR30255">
    <property type="entry name" value="SINGLE-STRANDED-DNA-SPECIFIC EXONUCLEASE RECJ"/>
    <property type="match status" value="1"/>
</dbReference>
<keyword evidence="5 10" id="KW-0269">Exonuclease</keyword>
<dbReference type="Gene3D" id="3.10.310.30">
    <property type="match status" value="1"/>
</dbReference>
<dbReference type="Pfam" id="PF17768">
    <property type="entry name" value="RecJ_OB"/>
    <property type="match status" value="1"/>
</dbReference>
<evidence type="ECO:0000256" key="1">
    <source>
        <dbReference type="ARBA" id="ARBA00005915"/>
    </source>
</evidence>
<protein>
    <recommendedName>
        <fullName evidence="2">Single-stranded-DNA-specific exonuclease RecJ</fullName>
    </recommendedName>
</protein>
<dbReference type="Pfam" id="PF10141">
    <property type="entry name" value="ssDNA-exonuc_C"/>
    <property type="match status" value="1"/>
</dbReference>
<dbReference type="Pfam" id="PF02272">
    <property type="entry name" value="DHHA1"/>
    <property type="match status" value="1"/>
</dbReference>
<keyword evidence="3" id="KW-0540">Nuclease</keyword>
<accession>A0ABU8SLF1</accession>
<feature type="domain" description="Single-stranded-DNA-specific exonuclease RecJ C-terminal" evidence="8">
    <location>
        <begin position="572"/>
        <end position="765"/>
    </location>
</feature>
<name>A0ABU8SLF1_9LACO</name>
<dbReference type="Gene3D" id="3.90.1640.30">
    <property type="match status" value="1"/>
</dbReference>
<dbReference type="RefSeq" id="WP_339960548.1">
    <property type="nucleotide sequence ID" value="NZ_JAWMWH010000001.1"/>
</dbReference>
<dbReference type="InterPro" id="IPR051673">
    <property type="entry name" value="SSDNA_exonuclease_RecJ"/>
</dbReference>
<dbReference type="InterPro" id="IPR003156">
    <property type="entry name" value="DHHA1_dom"/>
</dbReference>
<feature type="domain" description="DDH" evidence="6">
    <location>
        <begin position="84"/>
        <end position="229"/>
    </location>
</feature>
<evidence type="ECO:0000313" key="11">
    <source>
        <dbReference type="Proteomes" id="UP001370590"/>
    </source>
</evidence>
<comment type="similarity">
    <text evidence="1">Belongs to the RecJ family.</text>
</comment>
<dbReference type="InterPro" id="IPR004610">
    <property type="entry name" value="RecJ"/>
</dbReference>
<evidence type="ECO:0000259" key="6">
    <source>
        <dbReference type="Pfam" id="PF01368"/>
    </source>
</evidence>
<evidence type="ECO:0000313" key="10">
    <source>
        <dbReference type="EMBL" id="MEJ6400745.1"/>
    </source>
</evidence>
<evidence type="ECO:0000259" key="7">
    <source>
        <dbReference type="Pfam" id="PF02272"/>
    </source>
</evidence>
<gene>
    <name evidence="10" type="primary">recJ</name>
    <name evidence="10" type="ORF">R4146_06170</name>
</gene>
<dbReference type="EMBL" id="JAWMWH010000001">
    <property type="protein sequence ID" value="MEJ6400745.1"/>
    <property type="molecule type" value="Genomic_DNA"/>
</dbReference>
<feature type="domain" description="RecJ OB" evidence="9">
    <location>
        <begin position="457"/>
        <end position="564"/>
    </location>
</feature>
<comment type="caution">
    <text evidence="10">The sequence shown here is derived from an EMBL/GenBank/DDBJ whole genome shotgun (WGS) entry which is preliminary data.</text>
</comment>
<evidence type="ECO:0000256" key="5">
    <source>
        <dbReference type="ARBA" id="ARBA00022839"/>
    </source>
</evidence>
<keyword evidence="4" id="KW-0378">Hydrolase</keyword>
<feature type="domain" description="DHHA1" evidence="7">
    <location>
        <begin position="352"/>
        <end position="442"/>
    </location>
</feature>
<dbReference type="PANTHER" id="PTHR30255:SF2">
    <property type="entry name" value="SINGLE-STRANDED-DNA-SPECIFIC EXONUCLEASE RECJ"/>
    <property type="match status" value="1"/>
</dbReference>
<evidence type="ECO:0000256" key="4">
    <source>
        <dbReference type="ARBA" id="ARBA00022801"/>
    </source>
</evidence>